<gene>
    <name evidence="3" type="ORF">MM415A00666_0007</name>
    <name evidence="2" type="ORF">MM415B00458_0016</name>
    <name evidence="1" type="ORF">TM448A01515_0007</name>
</gene>
<dbReference type="EMBL" id="MT141528">
    <property type="protein sequence ID" value="QJA64865.1"/>
    <property type="molecule type" value="Genomic_DNA"/>
</dbReference>
<reference evidence="1" key="1">
    <citation type="submission" date="2020-03" db="EMBL/GenBank/DDBJ databases">
        <title>The deep terrestrial virosphere.</title>
        <authorList>
            <person name="Holmfeldt K."/>
            <person name="Nilsson E."/>
            <person name="Simone D."/>
            <person name="Lopez-Fernandez M."/>
            <person name="Wu X."/>
            <person name="de Brujin I."/>
            <person name="Lundin D."/>
            <person name="Andersson A."/>
            <person name="Bertilsson S."/>
            <person name="Dopson M."/>
        </authorList>
    </citation>
    <scope>NUCLEOTIDE SEQUENCE</scope>
    <source>
        <strain evidence="3">MM415A00666</strain>
        <strain evidence="2">MM415B00458</strain>
        <strain evidence="1">TM448A01515</strain>
    </source>
</reference>
<accession>A0A6H1ZPJ4</accession>
<evidence type="ECO:0000313" key="2">
    <source>
        <dbReference type="EMBL" id="QJA64865.1"/>
    </source>
</evidence>
<protein>
    <submittedName>
        <fullName evidence="1">Uncharacterized protein</fullName>
    </submittedName>
</protein>
<dbReference type="AlphaFoldDB" id="A0A6H1ZPJ4"/>
<evidence type="ECO:0000313" key="1">
    <source>
        <dbReference type="EMBL" id="QJA49846.1"/>
    </source>
</evidence>
<organism evidence="1">
    <name type="scientific">viral metagenome</name>
    <dbReference type="NCBI Taxonomy" id="1070528"/>
    <lineage>
        <taxon>unclassified sequences</taxon>
        <taxon>metagenomes</taxon>
        <taxon>organismal metagenomes</taxon>
    </lineage>
</organism>
<dbReference type="EMBL" id="MT142433">
    <property type="protein sequence ID" value="QJA80725.1"/>
    <property type="molecule type" value="Genomic_DNA"/>
</dbReference>
<sequence>MSTWLKLLPMELDNLGDSIEPDHPVEKNDKVVGQMSETAKKLFTLGRLLEKDASQNALDSHYCMEKAQKLEHETKAGEYAAKAQAVKLLMWIGIRDELRLWGEDVGVRSGFVVVVTKADNNDIPPFLERLFGGEL</sequence>
<dbReference type="EMBL" id="MT144158">
    <property type="protein sequence ID" value="QJA49846.1"/>
    <property type="molecule type" value="Genomic_DNA"/>
</dbReference>
<evidence type="ECO:0000313" key="3">
    <source>
        <dbReference type="EMBL" id="QJA80725.1"/>
    </source>
</evidence>
<name>A0A6H1ZPJ4_9ZZZZ</name>
<proteinExistence type="predicted"/>